<evidence type="ECO:0000256" key="1">
    <source>
        <dbReference type="ARBA" id="ARBA00022737"/>
    </source>
</evidence>
<dbReference type="Pfam" id="PF24809">
    <property type="entry name" value="DUF7708"/>
    <property type="match status" value="1"/>
</dbReference>
<evidence type="ECO:0000313" key="5">
    <source>
        <dbReference type="EMBL" id="KAL1855201.1"/>
    </source>
</evidence>
<dbReference type="Proteomes" id="UP001583177">
    <property type="component" value="Unassembled WGS sequence"/>
</dbReference>
<dbReference type="PANTHER" id="PTHR40619">
    <property type="entry name" value="FUNGAL STAND N-TERMINAL GOODBYE DOMAIN-CONTAINING PROTEIN"/>
    <property type="match status" value="1"/>
</dbReference>
<dbReference type="InterPro" id="IPR056125">
    <property type="entry name" value="DUF7708"/>
</dbReference>
<keyword evidence="1" id="KW-0677">Repeat</keyword>
<accession>A0ABR3W7A6</accession>
<proteinExistence type="predicted"/>
<dbReference type="Pfam" id="PF24883">
    <property type="entry name" value="NPHP3_N"/>
    <property type="match status" value="1"/>
</dbReference>
<name>A0ABR3W7A6_9PEZI</name>
<evidence type="ECO:0000256" key="2">
    <source>
        <dbReference type="SAM" id="MobiDB-lite"/>
    </source>
</evidence>
<gene>
    <name evidence="5" type="ORF">Daus18300_011202</name>
</gene>
<evidence type="ECO:0000259" key="4">
    <source>
        <dbReference type="Pfam" id="PF24883"/>
    </source>
</evidence>
<organism evidence="5 6">
    <name type="scientific">Diaporthe australafricana</name>
    <dbReference type="NCBI Taxonomy" id="127596"/>
    <lineage>
        <taxon>Eukaryota</taxon>
        <taxon>Fungi</taxon>
        <taxon>Dikarya</taxon>
        <taxon>Ascomycota</taxon>
        <taxon>Pezizomycotina</taxon>
        <taxon>Sordariomycetes</taxon>
        <taxon>Sordariomycetidae</taxon>
        <taxon>Diaporthales</taxon>
        <taxon>Diaporthaceae</taxon>
        <taxon>Diaporthe</taxon>
    </lineage>
</organism>
<feature type="region of interest" description="Disordered" evidence="2">
    <location>
        <begin position="620"/>
        <end position="639"/>
    </location>
</feature>
<feature type="domain" description="Nephrocystin 3-like N-terminal" evidence="4">
    <location>
        <begin position="406"/>
        <end position="581"/>
    </location>
</feature>
<feature type="region of interest" description="Disordered" evidence="2">
    <location>
        <begin position="339"/>
        <end position="375"/>
    </location>
</feature>
<evidence type="ECO:0008006" key="7">
    <source>
        <dbReference type="Google" id="ProtNLM"/>
    </source>
</evidence>
<protein>
    <recommendedName>
        <fullName evidence="7">Fungal STAND N-terminal Goodbye domain-containing protein</fullName>
    </recommendedName>
</protein>
<evidence type="ECO:0000259" key="3">
    <source>
        <dbReference type="Pfam" id="PF24809"/>
    </source>
</evidence>
<reference evidence="5 6" key="1">
    <citation type="journal article" date="2024" name="IMA Fungus">
        <title>IMA Genome - F19 : A genome assembly and annotation guide to empower mycologists, including annotated draft genome sequences of Ceratocystis pirilliformis, Diaporthe australafricana, Fusarium ophioides, Paecilomyces lecythidis, and Sporothrix stenoceras.</title>
        <authorList>
            <person name="Aylward J."/>
            <person name="Wilson A.M."/>
            <person name="Visagie C.M."/>
            <person name="Spraker J."/>
            <person name="Barnes I."/>
            <person name="Buitendag C."/>
            <person name="Ceriani C."/>
            <person name="Del Mar Angel L."/>
            <person name="du Plessis D."/>
            <person name="Fuchs T."/>
            <person name="Gasser K."/>
            <person name="Kramer D."/>
            <person name="Li W."/>
            <person name="Munsamy K."/>
            <person name="Piso A."/>
            <person name="Price J.L."/>
            <person name="Sonnekus B."/>
            <person name="Thomas C."/>
            <person name="van der Nest A."/>
            <person name="van Dijk A."/>
            <person name="van Heerden A."/>
            <person name="van Vuuren N."/>
            <person name="Yilmaz N."/>
            <person name="Duong T.A."/>
            <person name="van der Merwe N.A."/>
            <person name="Wingfield M.J."/>
            <person name="Wingfield B.D."/>
        </authorList>
    </citation>
    <scope>NUCLEOTIDE SEQUENCE [LARGE SCALE GENOMIC DNA]</scope>
    <source>
        <strain evidence="5 6">CMW 18300</strain>
    </source>
</reference>
<sequence length="639" mass="72338">MNKLNRTGLQGRSPEVDFIDHDLPNHDPAFLNAPSTFDSDLDSYVPSIPAHYHQGIASSDSAADWALRPQTPPAQLTVADQASQHVKAQSMRFWNDLFPEAMKTFLTDSEEPKHLTKSGSGIRDANSWDEICARLDKAQIAYTGGDGASGKLKRFRRKIADNLSQPAAHITKMVPDIDPWTTPVVGTIGLLLQAVSTAAKTRQDIVSSLGDLEEKFSNINSFAATFPEDEMVRKASVSLIVAIFQAVEQAMGFFTKSAGLKAAAAVLTGTEYQKELLNKFSEIQTRSDQLIQKAQNSHFWGTRTAMQVILFRQAQQSADMKNEFRGMLLMYRRDWDAERSRRQEEQKQREVERAKQERKQKEEQKERDAIHRREHQGVPDICASDLARLKELDSMLSQKDKRKADQVLQTEPFRRWMAALRPAKLLIHGDFRDSRSASPLSLLTLSLTEAARTDPDRFIALAFFCGFHADPEEDDFSCVKALVQTLIYQLLQQQPRVCITPSPWEIDMGRVHQGDLQQLCRLFSLLVHSLPGEVTLFCLIDGMAYYERDEFIGEMRDVLAEILRLAGDPTIQANVKILITSPWRTDVVRQFFHEDDEILHMEGMPSAELSPSSSRVINRFVSRTESDESSRENSPEPWD</sequence>
<comment type="caution">
    <text evidence="5">The sequence shown here is derived from an EMBL/GenBank/DDBJ whole genome shotgun (WGS) entry which is preliminary data.</text>
</comment>
<dbReference type="PANTHER" id="PTHR40619:SF3">
    <property type="entry name" value="FUNGAL STAND N-TERMINAL GOODBYE DOMAIN-CONTAINING PROTEIN"/>
    <property type="match status" value="1"/>
</dbReference>
<evidence type="ECO:0000313" key="6">
    <source>
        <dbReference type="Proteomes" id="UP001583177"/>
    </source>
</evidence>
<dbReference type="EMBL" id="JAWRVE010000133">
    <property type="protein sequence ID" value="KAL1855201.1"/>
    <property type="molecule type" value="Genomic_DNA"/>
</dbReference>
<feature type="compositionally biased region" description="Basic and acidic residues" evidence="2">
    <location>
        <begin position="622"/>
        <end position="639"/>
    </location>
</feature>
<keyword evidence="6" id="KW-1185">Reference proteome</keyword>
<feature type="domain" description="DUF7708" evidence="3">
    <location>
        <begin position="184"/>
        <end position="297"/>
    </location>
</feature>
<dbReference type="InterPro" id="IPR056884">
    <property type="entry name" value="NPHP3-like_N"/>
</dbReference>